<name>A0AB34JSK9_PRYPA</name>
<dbReference type="Pfam" id="PF05362">
    <property type="entry name" value="Lon_C"/>
    <property type="match status" value="1"/>
</dbReference>
<comment type="similarity">
    <text evidence="8 11 12">Belongs to the peptidase S16 family.</text>
</comment>
<evidence type="ECO:0000256" key="9">
    <source>
        <dbReference type="PIRSR" id="PIRSR001174-1"/>
    </source>
</evidence>
<dbReference type="PANTHER" id="PTHR43718">
    <property type="entry name" value="LON PROTEASE"/>
    <property type="match status" value="1"/>
</dbReference>
<keyword evidence="2 8" id="KW-0645">Protease</keyword>
<dbReference type="InterPro" id="IPR003111">
    <property type="entry name" value="Lon_prtase_N"/>
</dbReference>
<dbReference type="GO" id="GO:0004252">
    <property type="term" value="F:serine-type endopeptidase activity"/>
    <property type="evidence" value="ECO:0007669"/>
    <property type="project" value="UniProtKB-UniRule"/>
</dbReference>
<dbReference type="InterPro" id="IPR014721">
    <property type="entry name" value="Ribsml_uS5_D2-typ_fold_subgr"/>
</dbReference>
<dbReference type="Pfam" id="PF00004">
    <property type="entry name" value="AAA"/>
    <property type="match status" value="1"/>
</dbReference>
<proteinExistence type="inferred from homology"/>
<evidence type="ECO:0000256" key="2">
    <source>
        <dbReference type="ARBA" id="ARBA00022670"/>
    </source>
</evidence>
<dbReference type="PANTHER" id="PTHR43718:SF2">
    <property type="entry name" value="LON PROTEASE HOMOLOG, MITOCHONDRIAL"/>
    <property type="match status" value="1"/>
</dbReference>
<dbReference type="SMART" id="SM00382">
    <property type="entry name" value="AAA"/>
    <property type="match status" value="1"/>
</dbReference>
<dbReference type="Gene3D" id="3.30.230.10">
    <property type="match status" value="1"/>
</dbReference>
<evidence type="ECO:0000259" key="16">
    <source>
        <dbReference type="PROSITE" id="PS51787"/>
    </source>
</evidence>
<dbReference type="EC" id="3.4.21.-" evidence="8 13"/>
<keyword evidence="5 8" id="KW-0720">Serine protease</keyword>
<evidence type="ECO:0000256" key="14">
    <source>
        <dbReference type="SAM" id="MobiDB-lite"/>
    </source>
</evidence>
<dbReference type="InterPro" id="IPR027417">
    <property type="entry name" value="P-loop_NTPase"/>
</dbReference>
<dbReference type="PROSITE" id="PS51787">
    <property type="entry name" value="LON_N"/>
    <property type="match status" value="1"/>
</dbReference>
<dbReference type="SUPFAM" id="SSF54211">
    <property type="entry name" value="Ribosomal protein S5 domain 2-like"/>
    <property type="match status" value="1"/>
</dbReference>
<dbReference type="Gene3D" id="1.20.58.1480">
    <property type="match status" value="1"/>
</dbReference>
<dbReference type="Gene3D" id="2.30.130.40">
    <property type="entry name" value="LON domain-like"/>
    <property type="match status" value="1"/>
</dbReference>
<evidence type="ECO:0000256" key="11">
    <source>
        <dbReference type="PROSITE-ProRule" id="PRU01122"/>
    </source>
</evidence>
<dbReference type="CDD" id="cd19500">
    <property type="entry name" value="RecA-like_Lon"/>
    <property type="match status" value="1"/>
</dbReference>
<feature type="compositionally biased region" description="Low complexity" evidence="14">
    <location>
        <begin position="37"/>
        <end position="54"/>
    </location>
</feature>
<feature type="region of interest" description="Disordered" evidence="14">
    <location>
        <begin position="37"/>
        <end position="71"/>
    </location>
</feature>
<evidence type="ECO:0000256" key="8">
    <source>
        <dbReference type="PIRNR" id="PIRNR001174"/>
    </source>
</evidence>
<dbReference type="InterPro" id="IPR008268">
    <property type="entry name" value="Peptidase_S16_AS"/>
</dbReference>
<dbReference type="GO" id="GO:0006515">
    <property type="term" value="P:protein quality control for misfolded or incompletely synthesized proteins"/>
    <property type="evidence" value="ECO:0007669"/>
    <property type="project" value="TreeGrafter"/>
</dbReference>
<dbReference type="InterPro" id="IPR003593">
    <property type="entry name" value="AAA+_ATPase"/>
</dbReference>
<dbReference type="FunFam" id="1.20.58.1480:FF:000002">
    <property type="entry name" value="Lon protease homolog, mitochondrial"/>
    <property type="match status" value="1"/>
</dbReference>
<feature type="active site" evidence="9 11">
    <location>
        <position position="882"/>
    </location>
</feature>
<dbReference type="GO" id="GO:0005759">
    <property type="term" value="C:mitochondrial matrix"/>
    <property type="evidence" value="ECO:0007669"/>
    <property type="project" value="UniProtKB-SubCell"/>
</dbReference>
<dbReference type="SUPFAM" id="SSF52540">
    <property type="entry name" value="P-loop containing nucleoside triphosphate hydrolases"/>
    <property type="match status" value="1"/>
</dbReference>
<feature type="domain" description="Lon proteolytic" evidence="15">
    <location>
        <begin position="737"/>
        <end position="933"/>
    </location>
</feature>
<dbReference type="GO" id="GO:0005524">
    <property type="term" value="F:ATP binding"/>
    <property type="evidence" value="ECO:0007669"/>
    <property type="project" value="UniProtKB-KW"/>
</dbReference>
<accession>A0AB34JSK9</accession>
<evidence type="ECO:0000256" key="10">
    <source>
        <dbReference type="PIRSR" id="PIRSR001174-2"/>
    </source>
</evidence>
<evidence type="ECO:0000256" key="1">
    <source>
        <dbReference type="ARBA" id="ARBA00004305"/>
    </source>
</evidence>
<dbReference type="AlphaFoldDB" id="A0AB34JSK9"/>
<dbReference type="Pfam" id="PF22667">
    <property type="entry name" value="Lon_lid"/>
    <property type="match status" value="1"/>
</dbReference>
<keyword evidence="3 8" id="KW-0547">Nucleotide-binding</keyword>
<feature type="binding site" evidence="10">
    <location>
        <begin position="467"/>
        <end position="474"/>
    </location>
    <ligand>
        <name>ATP</name>
        <dbReference type="ChEBI" id="CHEBI:30616"/>
    </ligand>
</feature>
<dbReference type="InterPro" id="IPR003959">
    <property type="entry name" value="ATPase_AAA_core"/>
</dbReference>
<dbReference type="Gene3D" id="1.10.8.60">
    <property type="match status" value="1"/>
</dbReference>
<dbReference type="Proteomes" id="UP001515480">
    <property type="component" value="Unassembled WGS sequence"/>
</dbReference>
<comment type="subcellular location">
    <subcellularLocation>
        <location evidence="1">Mitochondrion matrix</location>
    </subcellularLocation>
</comment>
<reference evidence="17 18" key="1">
    <citation type="journal article" date="2024" name="Science">
        <title>Giant polyketide synthase enzymes in the biosynthesis of giant marine polyether toxins.</title>
        <authorList>
            <person name="Fallon T.R."/>
            <person name="Shende V.V."/>
            <person name="Wierzbicki I.H."/>
            <person name="Pendleton A.L."/>
            <person name="Watervoot N.F."/>
            <person name="Auber R.P."/>
            <person name="Gonzalez D.J."/>
            <person name="Wisecaver J.H."/>
            <person name="Moore B.S."/>
        </authorList>
    </citation>
    <scope>NUCLEOTIDE SEQUENCE [LARGE SCALE GENOMIC DNA]</scope>
    <source>
        <strain evidence="17 18">12B1</strain>
    </source>
</reference>
<dbReference type="InterPro" id="IPR015947">
    <property type="entry name" value="PUA-like_sf"/>
</dbReference>
<dbReference type="SMART" id="SM00464">
    <property type="entry name" value="LON"/>
    <property type="match status" value="1"/>
</dbReference>
<dbReference type="FunFam" id="3.30.230.10:FF:000015">
    <property type="entry name" value="Lon protease homolog, mitochondrial"/>
    <property type="match status" value="1"/>
</dbReference>
<dbReference type="SUPFAM" id="SSF88697">
    <property type="entry name" value="PUA domain-like"/>
    <property type="match status" value="1"/>
</dbReference>
<dbReference type="InterPro" id="IPR008269">
    <property type="entry name" value="Lon_proteolytic"/>
</dbReference>
<dbReference type="PIRSF" id="PIRSF001174">
    <property type="entry name" value="Lon_proteas"/>
    <property type="match status" value="1"/>
</dbReference>
<comment type="caution">
    <text evidence="17">The sequence shown here is derived from an EMBL/GenBank/DDBJ whole genome shotgun (WGS) entry which is preliminary data.</text>
</comment>
<organism evidence="17 18">
    <name type="scientific">Prymnesium parvum</name>
    <name type="common">Toxic golden alga</name>
    <dbReference type="NCBI Taxonomy" id="97485"/>
    <lineage>
        <taxon>Eukaryota</taxon>
        <taxon>Haptista</taxon>
        <taxon>Haptophyta</taxon>
        <taxon>Prymnesiophyceae</taxon>
        <taxon>Prymnesiales</taxon>
        <taxon>Prymnesiaceae</taxon>
        <taxon>Prymnesium</taxon>
    </lineage>
</organism>
<dbReference type="InterPro" id="IPR046336">
    <property type="entry name" value="Lon_prtase_N_sf"/>
</dbReference>
<dbReference type="GO" id="GO:0016887">
    <property type="term" value="F:ATP hydrolysis activity"/>
    <property type="evidence" value="ECO:0007669"/>
    <property type="project" value="InterPro"/>
</dbReference>
<evidence type="ECO:0000256" key="6">
    <source>
        <dbReference type="ARBA" id="ARBA00022840"/>
    </source>
</evidence>
<keyword evidence="4 8" id="KW-0378">Hydrolase</keyword>
<dbReference type="InterPro" id="IPR027065">
    <property type="entry name" value="Lon_Prtase"/>
</dbReference>
<dbReference type="NCBIfam" id="TIGR00763">
    <property type="entry name" value="lon"/>
    <property type="match status" value="1"/>
</dbReference>
<keyword evidence="6 8" id="KW-0067">ATP-binding</keyword>
<dbReference type="InterPro" id="IPR020568">
    <property type="entry name" value="Ribosomal_Su5_D2-typ_SF"/>
</dbReference>
<dbReference type="GO" id="GO:0004176">
    <property type="term" value="F:ATP-dependent peptidase activity"/>
    <property type="evidence" value="ECO:0007669"/>
    <property type="project" value="UniProtKB-UniRule"/>
</dbReference>
<feature type="region of interest" description="Disordered" evidence="14">
    <location>
        <begin position="766"/>
        <end position="787"/>
    </location>
</feature>
<dbReference type="InterPro" id="IPR004815">
    <property type="entry name" value="Lon_bac/euk-typ"/>
</dbReference>
<evidence type="ECO:0000313" key="17">
    <source>
        <dbReference type="EMBL" id="KAL1524599.1"/>
    </source>
</evidence>
<evidence type="ECO:0000259" key="15">
    <source>
        <dbReference type="PROSITE" id="PS51786"/>
    </source>
</evidence>
<evidence type="ECO:0000313" key="18">
    <source>
        <dbReference type="Proteomes" id="UP001515480"/>
    </source>
</evidence>
<keyword evidence="18" id="KW-1185">Reference proteome</keyword>
<dbReference type="PRINTS" id="PR00830">
    <property type="entry name" value="ENDOLAPTASE"/>
</dbReference>
<dbReference type="PROSITE" id="PS01046">
    <property type="entry name" value="LON_SER"/>
    <property type="match status" value="1"/>
</dbReference>
<dbReference type="FunFam" id="3.40.50.300:FF:000021">
    <property type="entry name" value="Lon protease homolog"/>
    <property type="match status" value="1"/>
</dbReference>
<comment type="catalytic activity">
    <reaction evidence="7">
        <text>Hydrolysis of proteins in presence of ATP.</text>
        <dbReference type="EC" id="3.4.21.53"/>
    </reaction>
</comment>
<dbReference type="GO" id="GO:0003697">
    <property type="term" value="F:single-stranded DNA binding"/>
    <property type="evidence" value="ECO:0007669"/>
    <property type="project" value="TreeGrafter"/>
</dbReference>
<dbReference type="Pfam" id="PF02190">
    <property type="entry name" value="LON_substr_bdg"/>
    <property type="match status" value="1"/>
</dbReference>
<evidence type="ECO:0000256" key="12">
    <source>
        <dbReference type="RuleBase" id="RU000591"/>
    </source>
</evidence>
<evidence type="ECO:0000256" key="3">
    <source>
        <dbReference type="ARBA" id="ARBA00022741"/>
    </source>
</evidence>
<sequence>MIAPLRQLLLARAGRTVASAAPHAALLRVTLGRARGAPPRQAAPWRALASSSSGDRGGHGSDDGDSNYPPVEEIDAAGEVEAGEMSEEGTIVKYDSRNIDFMPPVLVFPFSNRPLFPGVFQPCEVTDEGTCAALIAAKASAHPNVAVFMPRRAEGQPIGAELPTVTDAAQVHEVGTLATIQRLSATPKGVQLLLLGDRRITIDRVVQNAPIMLAKVREAKDDYSTDGEEEGPSLAKAYAMEVMQTIKEILKLNPFFKEQMQMILERTEIHEFGKLADFGAALSTADAAALQEVLSTLNVTKRIEKTLLLLKKELELSRLQSEISRQVEDKITANQRRYMLMEQLKHIKKELGLEKDEKETLHTKFTERIAKLEVPPEAAKTIEEELAKLSTLEPASSEFNVTRNYLDWLTQLPWGVYSEENLKLARAEAVLAEDHYGLEDIKERILEFIAVGALCGSTQGKILCFVGPPGVGKTSIGKSIARALNREFFRFSVGGLTDVAEIKGHRRTYVGAMPGKLIQCLKTTQTANPVVLIDEVDKLGRGYQGDPASALLEVLDPSQNSTFTDHYLDVPVDLSKILFLCTANVSDTIPGPLLDRMEVVRLSGYMQNEKIQIARQYLEPAARKSMGLKEEHFTLTDDALELLVSGYCREAGVRNLQKHIEKVCRKVALKVVRCTQPKEAEAAAEDGEAAKEAATVEDLPVEEAVEPAEFEKIVVGKEQLHDYVGKRNFQSELLYDVNPPGVVTGLAWTSMGGAVLYIETQLMGHLPPPSKEEGDAASGGRGSVRTTGQMGDVMKESAAIAHTFARSYLARVDPDNTFLERAALHLHVPEGATPKDGPSAGVTMVTSLLSLAKGKSPRTDVAMTGELSLTGKVLAIGGVKEKTIAARRAGLKHIIFPRANEADFAELPDTLKEGIVAHFASKYDDVYRVAFAEELSVAENA</sequence>
<dbReference type="GO" id="GO:0051131">
    <property type="term" value="P:chaperone-mediated protein complex assembly"/>
    <property type="evidence" value="ECO:0007669"/>
    <property type="project" value="TreeGrafter"/>
</dbReference>
<evidence type="ECO:0000256" key="5">
    <source>
        <dbReference type="ARBA" id="ARBA00022825"/>
    </source>
</evidence>
<dbReference type="GO" id="GO:0007005">
    <property type="term" value="P:mitochondrion organization"/>
    <property type="evidence" value="ECO:0007669"/>
    <property type="project" value="TreeGrafter"/>
</dbReference>
<dbReference type="Gene3D" id="1.20.5.5270">
    <property type="match status" value="1"/>
</dbReference>
<dbReference type="PROSITE" id="PS51786">
    <property type="entry name" value="LON_PROTEOLYTIC"/>
    <property type="match status" value="1"/>
</dbReference>
<gene>
    <name evidence="17" type="ORF">AB1Y20_019488</name>
</gene>
<evidence type="ECO:0000256" key="4">
    <source>
        <dbReference type="ARBA" id="ARBA00022801"/>
    </source>
</evidence>
<evidence type="ECO:0000256" key="13">
    <source>
        <dbReference type="RuleBase" id="RU000592"/>
    </source>
</evidence>
<feature type="domain" description="Lon N-terminal" evidence="16">
    <location>
        <begin position="103"/>
        <end position="314"/>
    </location>
</feature>
<feature type="active site" evidence="9 11">
    <location>
        <position position="839"/>
    </location>
</feature>
<protein>
    <recommendedName>
        <fullName evidence="8 13">Lon protease homolog</fullName>
        <ecNumber evidence="8 13">3.4.21.-</ecNumber>
    </recommendedName>
</protein>
<dbReference type="InterPro" id="IPR054594">
    <property type="entry name" value="Lon_lid"/>
</dbReference>
<dbReference type="FunFam" id="1.20.5.5270:FF:000001">
    <property type="entry name" value="Lon protease homolog, mitochondrial"/>
    <property type="match status" value="1"/>
</dbReference>
<dbReference type="EMBL" id="JBGBPQ010000005">
    <property type="protein sequence ID" value="KAL1524599.1"/>
    <property type="molecule type" value="Genomic_DNA"/>
</dbReference>
<dbReference type="Gene3D" id="3.40.50.300">
    <property type="entry name" value="P-loop containing nucleotide triphosphate hydrolases"/>
    <property type="match status" value="1"/>
</dbReference>
<evidence type="ECO:0000256" key="7">
    <source>
        <dbReference type="ARBA" id="ARBA00050665"/>
    </source>
</evidence>